<evidence type="ECO:0000313" key="3">
    <source>
        <dbReference type="Proteomes" id="UP000237846"/>
    </source>
</evidence>
<name>A0A2T0Q0G7_9ACTN</name>
<proteinExistence type="predicted"/>
<feature type="chain" id="PRO_5039025238" evidence="1">
    <location>
        <begin position="23"/>
        <end position="85"/>
    </location>
</feature>
<sequence>MMKSMLRRFAITAAATPALVFAAQGMASADALHAHELGVVGPEYAVNQTIVSYGNAEDGVAFYFQSTEWATSESAGFHNDFNAIY</sequence>
<evidence type="ECO:0000256" key="1">
    <source>
        <dbReference type="SAM" id="SignalP"/>
    </source>
</evidence>
<evidence type="ECO:0000313" key="2">
    <source>
        <dbReference type="EMBL" id="PRX97292.1"/>
    </source>
</evidence>
<comment type="caution">
    <text evidence="2">The sequence shown here is derived from an EMBL/GenBank/DDBJ whole genome shotgun (WGS) entry which is preliminary data.</text>
</comment>
<dbReference type="EMBL" id="PVZC01000006">
    <property type="protein sequence ID" value="PRX97292.1"/>
    <property type="molecule type" value="Genomic_DNA"/>
</dbReference>
<reference evidence="2 3" key="1">
    <citation type="submission" date="2018-03" db="EMBL/GenBank/DDBJ databases">
        <title>Genomic Encyclopedia of Archaeal and Bacterial Type Strains, Phase II (KMG-II): from individual species to whole genera.</title>
        <authorList>
            <person name="Goeker M."/>
        </authorList>
    </citation>
    <scope>NUCLEOTIDE SEQUENCE [LARGE SCALE GENOMIC DNA]</scope>
    <source>
        <strain evidence="2 3">DSM 45601</strain>
    </source>
</reference>
<feature type="signal peptide" evidence="1">
    <location>
        <begin position="1"/>
        <end position="22"/>
    </location>
</feature>
<keyword evidence="3" id="KW-1185">Reference proteome</keyword>
<dbReference type="Proteomes" id="UP000237846">
    <property type="component" value="Unassembled WGS sequence"/>
</dbReference>
<protein>
    <submittedName>
        <fullName evidence="2">Uncharacterized protein</fullName>
    </submittedName>
</protein>
<dbReference type="AlphaFoldDB" id="A0A2T0Q0G7"/>
<accession>A0A2T0Q0G7</accession>
<keyword evidence="1" id="KW-0732">Signal</keyword>
<organism evidence="2 3">
    <name type="scientific">Allonocardiopsis opalescens</name>
    <dbReference type="NCBI Taxonomy" id="1144618"/>
    <lineage>
        <taxon>Bacteria</taxon>
        <taxon>Bacillati</taxon>
        <taxon>Actinomycetota</taxon>
        <taxon>Actinomycetes</taxon>
        <taxon>Streptosporangiales</taxon>
        <taxon>Allonocardiopsis</taxon>
    </lineage>
</organism>
<gene>
    <name evidence="2" type="ORF">CLV72_106329</name>
</gene>